<evidence type="ECO:0000256" key="4">
    <source>
        <dbReference type="ARBA" id="ARBA00022475"/>
    </source>
</evidence>
<keyword evidence="8" id="KW-0915">Sodium</keyword>
<dbReference type="PANTHER" id="PTHR48086">
    <property type="entry name" value="SODIUM/PROLINE SYMPORTER-RELATED"/>
    <property type="match status" value="1"/>
</dbReference>
<feature type="transmembrane region" description="Helical" evidence="14">
    <location>
        <begin position="178"/>
        <end position="203"/>
    </location>
</feature>
<reference evidence="15 16" key="1">
    <citation type="submission" date="2024-03" db="EMBL/GenBank/DDBJ databases">
        <title>Human intestinal bacterial collection.</title>
        <authorList>
            <person name="Pauvert C."/>
            <person name="Hitch T.C.A."/>
            <person name="Clavel T."/>
        </authorList>
    </citation>
    <scope>NUCLEOTIDE SEQUENCE [LARGE SCALE GENOMIC DNA]</scope>
    <source>
        <strain evidence="15 16">CLA-SR-H021</strain>
    </source>
</reference>
<dbReference type="RefSeq" id="WP_008716057.1">
    <property type="nucleotide sequence ID" value="NZ_JAJFDX010000016.1"/>
</dbReference>
<feature type="transmembrane region" description="Helical" evidence="14">
    <location>
        <begin position="78"/>
        <end position="98"/>
    </location>
</feature>
<evidence type="ECO:0000256" key="9">
    <source>
        <dbReference type="ARBA" id="ARBA00023065"/>
    </source>
</evidence>
<evidence type="ECO:0000256" key="14">
    <source>
        <dbReference type="SAM" id="Phobius"/>
    </source>
</evidence>
<feature type="transmembrane region" description="Helical" evidence="14">
    <location>
        <begin position="431"/>
        <end position="450"/>
    </location>
</feature>
<keyword evidence="6" id="KW-0769">Symport</keyword>
<evidence type="ECO:0000256" key="13">
    <source>
        <dbReference type="RuleBase" id="RU362091"/>
    </source>
</evidence>
<dbReference type="InterPro" id="IPR050277">
    <property type="entry name" value="Sodium:Solute_Symporter"/>
</dbReference>
<comment type="subcellular location">
    <subcellularLocation>
        <location evidence="1">Cell membrane</location>
        <topology evidence="1">Multi-pass membrane protein</topology>
    </subcellularLocation>
</comment>
<feature type="transmembrane region" description="Helical" evidence="14">
    <location>
        <begin position="405"/>
        <end position="424"/>
    </location>
</feature>
<feature type="transmembrane region" description="Helical" evidence="14">
    <location>
        <begin position="456"/>
        <end position="477"/>
    </location>
</feature>
<dbReference type="InterPro" id="IPR001734">
    <property type="entry name" value="Na/solute_symporter"/>
</dbReference>
<dbReference type="EMBL" id="JBBMFM010000024">
    <property type="protein sequence ID" value="MEQ2425075.1"/>
    <property type="molecule type" value="Genomic_DNA"/>
</dbReference>
<feature type="transmembrane region" description="Helical" evidence="14">
    <location>
        <begin position="373"/>
        <end position="393"/>
    </location>
</feature>
<feature type="transmembrane region" description="Helical" evidence="14">
    <location>
        <begin position="270"/>
        <end position="293"/>
    </location>
</feature>
<protein>
    <submittedName>
        <fullName evidence="15">Sodium:solute symporter family protein</fullName>
    </submittedName>
</protein>
<feature type="transmembrane region" description="Helical" evidence="14">
    <location>
        <begin position="152"/>
        <end position="171"/>
    </location>
</feature>
<dbReference type="CDD" id="cd10322">
    <property type="entry name" value="SLC5sbd"/>
    <property type="match status" value="1"/>
</dbReference>
<comment type="caution">
    <text evidence="15">The sequence shown here is derived from an EMBL/GenBank/DDBJ whole genome shotgun (WGS) entry which is preliminary data.</text>
</comment>
<sequence length="491" mass="52562">MKATFIILFVIYLIAMGVLGLKGSKKTTDMKSFAVSSGDVNPYIVAITWAATFMSAGTFLGLPGLAYKNGVSLLWYHMGHWFPAILMLAIVAGSYRKLADKTNALTMPDWLADVYQSKGLRLLIGIVCLCNIVPLAAQFVGVGTLMNATLGIPYETGVLIGVVVVMIYLFLGGTYAHIYTNVVQGTLMCIVSITVVITGFFLFGNVFTEVPRLLSQADPNLSAAFNPSDAAFAGPVAISGIFISNACWSLNPQLMNKVQYLKTNRDLRKFILFAGFCLFIGGMVVVGGMYSRLLTPEVLANADDALPTFVTMVYHPVVGAFFNVVLLAATMSTTDGIMVMMATVLGNTLYRQTYIQHKIDCGQKVDIEKADRISLSIAKWSVVLVGIASLPIAFNRPSSLNVLNWIGTGVILSGVAGPLLVAVTQKKVHRMSAIIAAVCGIAAYLVVYVGKIILSVYLAVGVGCIVSLVAAFIVNALMTKHDAGHAVVLRV</sequence>
<dbReference type="InterPro" id="IPR038377">
    <property type="entry name" value="Na/Glc_symporter_sf"/>
</dbReference>
<evidence type="ECO:0000256" key="11">
    <source>
        <dbReference type="ARBA" id="ARBA00023201"/>
    </source>
</evidence>
<evidence type="ECO:0000256" key="1">
    <source>
        <dbReference type="ARBA" id="ARBA00004651"/>
    </source>
</evidence>
<keyword evidence="11" id="KW-0739">Sodium transport</keyword>
<evidence type="ECO:0000256" key="8">
    <source>
        <dbReference type="ARBA" id="ARBA00023053"/>
    </source>
</evidence>
<evidence type="ECO:0000313" key="16">
    <source>
        <dbReference type="Proteomes" id="UP001454086"/>
    </source>
</evidence>
<dbReference type="PANTHER" id="PTHR48086:SF3">
    <property type="entry name" value="SODIUM_PROLINE SYMPORTER"/>
    <property type="match status" value="1"/>
</dbReference>
<evidence type="ECO:0000256" key="6">
    <source>
        <dbReference type="ARBA" id="ARBA00022847"/>
    </source>
</evidence>
<evidence type="ECO:0000256" key="7">
    <source>
        <dbReference type="ARBA" id="ARBA00022989"/>
    </source>
</evidence>
<dbReference type="Proteomes" id="UP001454086">
    <property type="component" value="Unassembled WGS sequence"/>
</dbReference>
<keyword evidence="7 14" id="KW-1133">Transmembrane helix</keyword>
<feature type="transmembrane region" description="Helical" evidence="14">
    <location>
        <begin position="43"/>
        <end position="66"/>
    </location>
</feature>
<evidence type="ECO:0000256" key="2">
    <source>
        <dbReference type="ARBA" id="ARBA00006434"/>
    </source>
</evidence>
<comment type="catalytic activity">
    <reaction evidence="12">
        <text>L-proline(in) + Na(+)(in) = L-proline(out) + Na(+)(out)</text>
        <dbReference type="Rhea" id="RHEA:28967"/>
        <dbReference type="ChEBI" id="CHEBI:29101"/>
        <dbReference type="ChEBI" id="CHEBI:60039"/>
    </reaction>
</comment>
<dbReference type="PROSITE" id="PS50283">
    <property type="entry name" value="NA_SOLUT_SYMP_3"/>
    <property type="match status" value="1"/>
</dbReference>
<comment type="similarity">
    <text evidence="2 13">Belongs to the sodium:solute symporter (SSF) (TC 2.A.21) family.</text>
</comment>
<keyword evidence="5 14" id="KW-0812">Transmembrane</keyword>
<feature type="transmembrane region" description="Helical" evidence="14">
    <location>
        <begin position="230"/>
        <end position="250"/>
    </location>
</feature>
<dbReference type="Pfam" id="PF00474">
    <property type="entry name" value="SSF"/>
    <property type="match status" value="1"/>
</dbReference>
<feature type="transmembrane region" description="Helical" evidence="14">
    <location>
        <begin position="119"/>
        <end position="140"/>
    </location>
</feature>
<keyword evidence="4" id="KW-1003">Cell membrane</keyword>
<evidence type="ECO:0000256" key="10">
    <source>
        <dbReference type="ARBA" id="ARBA00023136"/>
    </source>
</evidence>
<evidence type="ECO:0000256" key="3">
    <source>
        <dbReference type="ARBA" id="ARBA00022448"/>
    </source>
</evidence>
<feature type="transmembrane region" description="Helical" evidence="14">
    <location>
        <begin position="313"/>
        <end position="331"/>
    </location>
</feature>
<keyword evidence="16" id="KW-1185">Reference proteome</keyword>
<evidence type="ECO:0000256" key="12">
    <source>
        <dbReference type="ARBA" id="ARBA00033708"/>
    </source>
</evidence>
<evidence type="ECO:0000313" key="15">
    <source>
        <dbReference type="EMBL" id="MEQ2425075.1"/>
    </source>
</evidence>
<organism evidence="15 16">
    <name type="scientific">Enterocloster hominis</name>
    <name type="common">ex Hitch et al. 2024</name>
    <dbReference type="NCBI Taxonomy" id="1917870"/>
    <lineage>
        <taxon>Bacteria</taxon>
        <taxon>Bacillati</taxon>
        <taxon>Bacillota</taxon>
        <taxon>Clostridia</taxon>
        <taxon>Lachnospirales</taxon>
        <taxon>Lachnospiraceae</taxon>
        <taxon>Enterocloster</taxon>
    </lineage>
</organism>
<accession>A0ABV1D3V5</accession>
<proteinExistence type="inferred from homology"/>
<evidence type="ECO:0000256" key="5">
    <source>
        <dbReference type="ARBA" id="ARBA00022692"/>
    </source>
</evidence>
<keyword evidence="10 14" id="KW-0472">Membrane</keyword>
<feature type="transmembrane region" description="Helical" evidence="14">
    <location>
        <begin position="6"/>
        <end position="23"/>
    </location>
</feature>
<gene>
    <name evidence="15" type="ORF">WMQ36_08830</name>
</gene>
<name>A0ABV1D3V5_9FIRM</name>
<keyword evidence="9" id="KW-0406">Ion transport</keyword>
<dbReference type="Gene3D" id="1.20.1730.10">
    <property type="entry name" value="Sodium/glucose cotransporter"/>
    <property type="match status" value="1"/>
</dbReference>
<keyword evidence="3" id="KW-0813">Transport</keyword>